<accession>A0A5N7CX22</accession>
<evidence type="ECO:0000256" key="1">
    <source>
        <dbReference type="SAM" id="MobiDB-lite"/>
    </source>
</evidence>
<feature type="compositionally biased region" description="Polar residues" evidence="1">
    <location>
        <begin position="465"/>
        <end position="478"/>
    </location>
</feature>
<feature type="region of interest" description="Disordered" evidence="1">
    <location>
        <begin position="634"/>
        <end position="704"/>
    </location>
</feature>
<evidence type="ECO:0000313" key="3">
    <source>
        <dbReference type="Proteomes" id="UP000325579"/>
    </source>
</evidence>
<feature type="compositionally biased region" description="Basic and acidic residues" evidence="1">
    <location>
        <begin position="634"/>
        <end position="655"/>
    </location>
</feature>
<dbReference type="OrthoDB" id="10265971at2759"/>
<feature type="compositionally biased region" description="Low complexity" evidence="1">
    <location>
        <begin position="968"/>
        <end position="988"/>
    </location>
</feature>
<feature type="region of interest" description="Disordered" evidence="1">
    <location>
        <begin position="318"/>
        <end position="340"/>
    </location>
</feature>
<keyword evidence="3" id="KW-1185">Reference proteome</keyword>
<feature type="region of interest" description="Disordered" evidence="1">
    <location>
        <begin position="962"/>
        <end position="1001"/>
    </location>
</feature>
<gene>
    <name evidence="2" type="ORF">BDV37DRAFT_290888</name>
</gene>
<reference evidence="2 3" key="1">
    <citation type="submission" date="2019-04" db="EMBL/GenBank/DDBJ databases">
        <authorList>
            <consortium name="DOE Joint Genome Institute"/>
            <person name="Mondo S."/>
            <person name="Kjaerbolling I."/>
            <person name="Vesth T."/>
            <person name="Frisvad J.C."/>
            <person name="Nybo J.L."/>
            <person name="Theobald S."/>
            <person name="Kildgaard S."/>
            <person name="Isbrandt T."/>
            <person name="Kuo A."/>
            <person name="Sato A."/>
            <person name="Lyhne E.K."/>
            <person name="Kogle M.E."/>
            <person name="Wiebenga A."/>
            <person name="Kun R.S."/>
            <person name="Lubbers R.J."/>
            <person name="Makela M.R."/>
            <person name="Barry K."/>
            <person name="Chovatia M."/>
            <person name="Clum A."/>
            <person name="Daum C."/>
            <person name="Haridas S."/>
            <person name="He G."/>
            <person name="LaButti K."/>
            <person name="Lipzen A."/>
            <person name="Riley R."/>
            <person name="Salamov A."/>
            <person name="Simmons B.A."/>
            <person name="Magnuson J.K."/>
            <person name="Henrissat B."/>
            <person name="Mortensen U.H."/>
            <person name="Larsen T.O."/>
            <person name="Devries R.P."/>
            <person name="Grigoriev I.V."/>
            <person name="Machida M."/>
            <person name="Baker S.E."/>
            <person name="Andersen M.R."/>
            <person name="Cantor M.N."/>
            <person name="Hua S.X."/>
        </authorList>
    </citation>
    <scope>NUCLEOTIDE SEQUENCE [LARGE SCALE GENOMIC DNA]</scope>
    <source>
        <strain evidence="2 3">CBS 119388</strain>
    </source>
</reference>
<dbReference type="EMBL" id="ML736850">
    <property type="protein sequence ID" value="KAE8398732.1"/>
    <property type="molecule type" value="Genomic_DNA"/>
</dbReference>
<organism evidence="2 3">
    <name type="scientific">Aspergillus pseudonomiae</name>
    <dbReference type="NCBI Taxonomy" id="1506151"/>
    <lineage>
        <taxon>Eukaryota</taxon>
        <taxon>Fungi</taxon>
        <taxon>Dikarya</taxon>
        <taxon>Ascomycota</taxon>
        <taxon>Pezizomycotina</taxon>
        <taxon>Eurotiomycetes</taxon>
        <taxon>Eurotiomycetidae</taxon>
        <taxon>Eurotiales</taxon>
        <taxon>Aspergillaceae</taxon>
        <taxon>Aspergillus</taxon>
        <taxon>Aspergillus subgen. Circumdati</taxon>
    </lineage>
</organism>
<evidence type="ECO:0000313" key="2">
    <source>
        <dbReference type="EMBL" id="KAE8398732.1"/>
    </source>
</evidence>
<feature type="region of interest" description="Disordered" evidence="1">
    <location>
        <begin position="433"/>
        <end position="485"/>
    </location>
</feature>
<dbReference type="GeneID" id="43673511"/>
<dbReference type="Proteomes" id="UP000325579">
    <property type="component" value="Unassembled WGS sequence"/>
</dbReference>
<proteinExistence type="predicted"/>
<sequence>MAIALPHLDYHCEYLRHDDLLVVKGRMNGSAKKIAGLVSTFIEDQKNKDLLDMPRTRQLNIPIMLRDDGASVPVATTEDSLGGLLALDIDSDVELIHQSHLMTHVTKFWLSSHGGIGCFATGFHEVLTEIAAVTGTNITIIDEVKGIQISGSSAGDVDDAVAKLTRIEKPLSCLVNHKVGNMGIATEDKATRYIIQNYSSLNQVALRRVLADPVTSSNLGISQMFVTTSLSFDEESQSYMLPKNVVNPRPISNGPGKSIIWQNYTFPEVGKGDEFVLLESVEDTNVPAATSVTLPTHPFLTAEKAKQVNEWVAEGKEMEVTSEQPEHPPTPPPEFSSNTTAALGAKRGPAIKTRRPIPSAIQSSQSVPLVVPVTKSERVKVPDPVPKKEDASAPRRKFKMTYSIESGNTDMRVSFSRPTSPCELRDAADSFLNASTPAAPKPRPSLIFDETKHGLNKHPPRPPDNKNSGQTFKAQSKSDYVPARTTKKLDTNNLLVDVTAPAAISTNSLPMMRADQPALIPLNANVDSENTVLQSNAPSRINNITHDLSGLVMETDCGPQDDSGCPVLHEGAKSGKNDNLSEQVKRLVMLEEAFLEQTREPTTISEASACAANPPSPRNQINAVLSRRRLEELERRHKAEGKQPSDEVTTREFHHTMNHKAPKPSHNVSSKSPRKAKRQATLEDAWGIPKKPTKSRISDNPTPYENMGPKNISPRHTAQEDVQHARKVQGELSMNESIKQLFEILKPTLKAAEYFPGSLTLEVQIGLALIPVLPKTYKEGLISLREWTEIMQPRTGVSAPTTKFIDRLTTSGLDVDHIVDLKTSKNGNRRFFEHEDNEYSVFYEFHCLSKTDQSIIVEVDGRGKYSIKKPTEALGAVNIHFPGSIWDARMIVRGNIAYPIQGYQEFEDAARYLVDHLWVQPDKHLVHLYTKTSKDKHLTVDKVLMKRWTRYRYIRSNDCSSKGINTPDTSSSTGGKADSAADSAGSKSAAKEMNSVDNGGTPEAQELQLQVTEVQDLLIGSSSADTQAIRARCIPLAEMIRRGRQWYEVSLVSSAIDAILKTNANIEIGERTHDWRSLDLLGNDAILLQSSIPGPDSALPSRPVATAVGAAGIGDLLRLTKAVVQNMDGVGFWNCGPCGDVARMPVTGSLNALSIPNRPITSSMDVIAKTERKSLNFDELESIKEVESSIGSAPAANKPNAASDLKKEQIEIDYW</sequence>
<name>A0A5N7CX22_9EURO</name>
<protein>
    <submittedName>
        <fullName evidence="2">Uncharacterized protein</fullName>
    </submittedName>
</protein>
<dbReference type="AlphaFoldDB" id="A0A5N7CX22"/>
<dbReference type="RefSeq" id="XP_031936051.1">
    <property type="nucleotide sequence ID" value="XM_032088820.1"/>
</dbReference>